<name>N0DU68_9CAUD</name>
<dbReference type="EMBL" id="AP013057">
    <property type="protein sequence ID" value="BAN16817.1"/>
    <property type="molecule type" value="Genomic_DNA"/>
</dbReference>
<proteinExistence type="predicted"/>
<protein>
    <submittedName>
        <fullName evidence="1">Uncharacterized protein</fullName>
    </submittedName>
</protein>
<dbReference type="RefSeq" id="YP_008869220.1">
    <property type="nucleotide sequence ID" value="NC_021342.2"/>
</dbReference>
<dbReference type="GeneID" id="16212531"/>
<dbReference type="Proteomes" id="UP000012997">
    <property type="component" value="Segment"/>
</dbReference>
<evidence type="ECO:0000313" key="2">
    <source>
        <dbReference type="Proteomes" id="UP000012997"/>
    </source>
</evidence>
<sequence>MSVRGRRPAETYLGIPCKHGHSGERYKANNVCIVCARKARANRDRSGERNAQKSVHPGDFTHRVMVFGNPARVTI</sequence>
<keyword evidence="2" id="KW-1185">Reference proteome</keyword>
<dbReference type="OrthoDB" id="40683at10239"/>
<evidence type="ECO:0000313" key="1">
    <source>
        <dbReference type="EMBL" id="BAN16817.1"/>
    </source>
</evidence>
<dbReference type="KEGG" id="vg:16212531"/>
<reference evidence="1 2" key="1">
    <citation type="journal article" date="2014" name="Genome Announc.">
        <title>Complete Genome Sequence of the Edwardsiella ictaluri-Specific Bacteriophage PEi21, Isolated from River Water in Japan.</title>
        <authorList>
            <person name="Yasuike M."/>
            <person name="Kai W."/>
            <person name="Nakamura Y."/>
            <person name="Fujiwara A."/>
            <person name="Kawato Y."/>
            <person name="Hassan E.S."/>
            <person name="Mahmoud M.M."/>
            <person name="Nagai S."/>
            <person name="Kobayashi T."/>
            <person name="Ototake M."/>
            <person name="Nakai T."/>
        </authorList>
    </citation>
    <scope>NUCLEOTIDE SEQUENCE [LARGE SCALE GENOMIC DNA]</scope>
</reference>
<organism evidence="1 2">
    <name type="scientific">Edwardsiella phage PEi21</name>
    <dbReference type="NCBI Taxonomy" id="1325372"/>
    <lineage>
        <taxon>Viruses</taxon>
        <taxon>Duplodnaviria</taxon>
        <taxon>Heunggongvirae</taxon>
        <taxon>Uroviricota</taxon>
        <taxon>Caudoviricetes</taxon>
        <taxon>Yokohamavirus</taxon>
        <taxon>Yokohamavirus PEi21</taxon>
    </lineage>
</organism>
<accession>N0DU68</accession>